<dbReference type="EMBL" id="BMXF01000001">
    <property type="protein sequence ID" value="GHB64990.1"/>
    <property type="molecule type" value="Genomic_DNA"/>
</dbReference>
<accession>A0A8J3D7Z2</accession>
<keyword evidence="2" id="KW-1185">Reference proteome</keyword>
<proteinExistence type="predicted"/>
<dbReference type="Proteomes" id="UP000598271">
    <property type="component" value="Unassembled WGS sequence"/>
</dbReference>
<evidence type="ECO:0000313" key="1">
    <source>
        <dbReference type="EMBL" id="GHB64990.1"/>
    </source>
</evidence>
<organism evidence="1 2">
    <name type="scientific">Persicitalea jodogahamensis</name>
    <dbReference type="NCBI Taxonomy" id="402147"/>
    <lineage>
        <taxon>Bacteria</taxon>
        <taxon>Pseudomonadati</taxon>
        <taxon>Bacteroidota</taxon>
        <taxon>Cytophagia</taxon>
        <taxon>Cytophagales</taxon>
        <taxon>Spirosomataceae</taxon>
        <taxon>Persicitalea</taxon>
    </lineage>
</organism>
<sequence>MDYRTPSKERLQKVADIKLPSDFKVLKDEYQDMWQDYCILYDIQLGNYATTELIENIKASKFYNKTSFHQGVWTEKDFVTVDSVKGVWCKSLTGFAFTRQEERMSYSIELDTTTNLLRYNECAD</sequence>
<comment type="caution">
    <text evidence="1">The sequence shown here is derived from an EMBL/GenBank/DDBJ whole genome shotgun (WGS) entry which is preliminary data.</text>
</comment>
<evidence type="ECO:0000313" key="2">
    <source>
        <dbReference type="Proteomes" id="UP000598271"/>
    </source>
</evidence>
<dbReference type="AlphaFoldDB" id="A0A8J3D7Z2"/>
<protein>
    <submittedName>
        <fullName evidence="1">Uncharacterized protein</fullName>
    </submittedName>
</protein>
<gene>
    <name evidence="1" type="ORF">GCM10007390_18860</name>
</gene>
<name>A0A8J3D7Z2_9BACT</name>
<reference evidence="1 2" key="1">
    <citation type="journal article" date="2014" name="Int. J. Syst. Evol. Microbiol.">
        <title>Complete genome sequence of Corynebacterium casei LMG S-19264T (=DSM 44701T), isolated from a smear-ripened cheese.</title>
        <authorList>
            <consortium name="US DOE Joint Genome Institute (JGI-PGF)"/>
            <person name="Walter F."/>
            <person name="Albersmeier A."/>
            <person name="Kalinowski J."/>
            <person name="Ruckert C."/>
        </authorList>
    </citation>
    <scope>NUCLEOTIDE SEQUENCE [LARGE SCALE GENOMIC DNA]</scope>
    <source>
        <strain evidence="1 2">KCTC 12866</strain>
    </source>
</reference>